<evidence type="ECO:0000256" key="3">
    <source>
        <dbReference type="ARBA" id="ARBA00012438"/>
    </source>
</evidence>
<proteinExistence type="predicted"/>
<evidence type="ECO:0000256" key="5">
    <source>
        <dbReference type="ARBA" id="ARBA00022448"/>
    </source>
</evidence>
<dbReference type="Proteomes" id="UP001234916">
    <property type="component" value="Chromosome"/>
</dbReference>
<dbReference type="SUPFAM" id="SSF47384">
    <property type="entry name" value="Homodimeric domain of signal transducing histidine kinase"/>
    <property type="match status" value="1"/>
</dbReference>
<dbReference type="EC" id="2.7.13.3" evidence="3"/>
<dbReference type="InterPro" id="IPR036890">
    <property type="entry name" value="HATPase_C_sf"/>
</dbReference>
<keyword evidence="13" id="KW-0067">ATP-binding</keyword>
<comment type="subcellular location">
    <subcellularLocation>
        <location evidence="2">Cell inner membrane</location>
        <topology evidence="2">Multi-pass membrane protein</topology>
    </subcellularLocation>
</comment>
<dbReference type="GO" id="GO:0016036">
    <property type="term" value="P:cellular response to phosphate starvation"/>
    <property type="evidence" value="ECO:0007669"/>
    <property type="project" value="TreeGrafter"/>
</dbReference>
<gene>
    <name evidence="19" type="primary">phoR</name>
    <name evidence="19" type="ORF">OHM77_09350</name>
</gene>
<reference evidence="19" key="1">
    <citation type="journal article" date="2023" name="Nat. Microbiol.">
        <title>Enrichment and characterization of a nitric oxide-reducing microbial community in a continuous bioreactor.</title>
        <authorList>
            <person name="Garrido-Amador P."/>
            <person name="Stortenbeker N."/>
            <person name="Wessels H.J.C.T."/>
            <person name="Speth D.R."/>
            <person name="Garcia-Heredia I."/>
            <person name="Kartal B."/>
        </authorList>
    </citation>
    <scope>NUCLEOTIDE SEQUENCE</scope>
    <source>
        <strain evidence="19">MAG1</strain>
    </source>
</reference>
<evidence type="ECO:0000256" key="10">
    <source>
        <dbReference type="ARBA" id="ARBA00022692"/>
    </source>
</evidence>
<dbReference type="SUPFAM" id="SSF55785">
    <property type="entry name" value="PYP-like sensor domain (PAS domain)"/>
    <property type="match status" value="1"/>
</dbReference>
<evidence type="ECO:0000256" key="12">
    <source>
        <dbReference type="ARBA" id="ARBA00022777"/>
    </source>
</evidence>
<evidence type="ECO:0000256" key="9">
    <source>
        <dbReference type="ARBA" id="ARBA00022679"/>
    </source>
</evidence>
<keyword evidence="6" id="KW-1003">Cell membrane</keyword>
<evidence type="ECO:0000313" key="19">
    <source>
        <dbReference type="EMBL" id="WIM04903.1"/>
    </source>
</evidence>
<dbReference type="InterPro" id="IPR005467">
    <property type="entry name" value="His_kinase_dom"/>
</dbReference>
<evidence type="ECO:0000256" key="14">
    <source>
        <dbReference type="ARBA" id="ARBA00022989"/>
    </source>
</evidence>
<keyword evidence="16" id="KW-0472">Membrane</keyword>
<dbReference type="GO" id="GO:0005886">
    <property type="term" value="C:plasma membrane"/>
    <property type="evidence" value="ECO:0007669"/>
    <property type="project" value="UniProtKB-SubCell"/>
</dbReference>
<dbReference type="Pfam" id="PF13188">
    <property type="entry name" value="PAS_8"/>
    <property type="match status" value="1"/>
</dbReference>
<evidence type="ECO:0000256" key="13">
    <source>
        <dbReference type="ARBA" id="ARBA00022840"/>
    </source>
</evidence>
<dbReference type="GO" id="GO:0004721">
    <property type="term" value="F:phosphoprotein phosphatase activity"/>
    <property type="evidence" value="ECO:0007669"/>
    <property type="project" value="InterPro"/>
</dbReference>
<dbReference type="KEGG" id="npv:OHM77_09350"/>
<dbReference type="Gene3D" id="1.10.287.130">
    <property type="match status" value="1"/>
</dbReference>
<evidence type="ECO:0000256" key="11">
    <source>
        <dbReference type="ARBA" id="ARBA00022741"/>
    </source>
</evidence>
<keyword evidence="11" id="KW-0547">Nucleotide-binding</keyword>
<dbReference type="InterPro" id="IPR036097">
    <property type="entry name" value="HisK_dim/P_sf"/>
</dbReference>
<organism evidence="19">
    <name type="scientific">Candidatus Nitricoxidivorans perseverans</name>
    <dbReference type="NCBI Taxonomy" id="2975601"/>
    <lineage>
        <taxon>Bacteria</taxon>
        <taxon>Pseudomonadati</taxon>
        <taxon>Pseudomonadota</taxon>
        <taxon>Betaproteobacteria</taxon>
        <taxon>Nitrosomonadales</taxon>
        <taxon>Sterolibacteriaceae</taxon>
        <taxon>Candidatus Nitricoxidivorans</taxon>
    </lineage>
</organism>
<keyword evidence="12 19" id="KW-0418">Kinase</keyword>
<keyword evidence="10" id="KW-0812">Transmembrane</keyword>
<dbReference type="InterPro" id="IPR000014">
    <property type="entry name" value="PAS"/>
</dbReference>
<evidence type="ECO:0000256" key="8">
    <source>
        <dbReference type="ARBA" id="ARBA00022592"/>
    </source>
</evidence>
<dbReference type="InterPro" id="IPR004358">
    <property type="entry name" value="Sig_transdc_His_kin-like_C"/>
</dbReference>
<dbReference type="PRINTS" id="PR00344">
    <property type="entry name" value="BCTRLSENSOR"/>
</dbReference>
<dbReference type="EMBL" id="CP107246">
    <property type="protein sequence ID" value="WIM04903.1"/>
    <property type="molecule type" value="Genomic_DNA"/>
</dbReference>
<dbReference type="SMART" id="SM00091">
    <property type="entry name" value="PAS"/>
    <property type="match status" value="1"/>
</dbReference>
<comment type="catalytic activity">
    <reaction evidence="1">
        <text>ATP + protein L-histidine = ADP + protein N-phospho-L-histidine.</text>
        <dbReference type="EC" id="2.7.13.3"/>
    </reaction>
</comment>
<dbReference type="CDD" id="cd00082">
    <property type="entry name" value="HisKA"/>
    <property type="match status" value="1"/>
</dbReference>
<sequence>MTETWVAVAVVALLLALRHRWRLTLLKRWADAPVGTSVPEAGGAWGDAFAALHRRARLAAEQHRQLQAALDRFRQAAHALPDGVAILNPQGLIEWLNGPAEAHLGLEGARDAGAPILNLVREPEFAAYLQGCDGRAGGAPLLLRSQRNPGHTLQLQAVPFGEGRTLLMIRDVTQIEKLETMRHDFVANVSHELKTPLTVVAGFIETLADALREIPPEEAEHYLALAREQTTRMQRLIEDLLTLAALETDAPPVEERVDMAALLAEVRDEAGVLSGGRHDIILENNGPEALLGNAQELRSALSNLVSNAVRYTPEGGRIGVSWKGLPDGGAAFSVADTGIGIEARHLPRLTERFYRVDRGRSRETGGTGLGLAIVKHVLERHGARLKIESKPSEGSRFTAEFPPRRVAVKLAE</sequence>
<evidence type="ECO:0000256" key="7">
    <source>
        <dbReference type="ARBA" id="ARBA00022553"/>
    </source>
</evidence>
<dbReference type="Pfam" id="PF11808">
    <property type="entry name" value="PhoR"/>
    <property type="match status" value="1"/>
</dbReference>
<dbReference type="GO" id="GO:0000155">
    <property type="term" value="F:phosphorelay sensor kinase activity"/>
    <property type="evidence" value="ECO:0007669"/>
    <property type="project" value="InterPro"/>
</dbReference>
<dbReference type="FunFam" id="3.30.565.10:FF:000006">
    <property type="entry name" value="Sensor histidine kinase WalK"/>
    <property type="match status" value="1"/>
</dbReference>
<dbReference type="PANTHER" id="PTHR45453">
    <property type="entry name" value="PHOSPHATE REGULON SENSOR PROTEIN PHOR"/>
    <property type="match status" value="1"/>
</dbReference>
<evidence type="ECO:0000256" key="1">
    <source>
        <dbReference type="ARBA" id="ARBA00000085"/>
    </source>
</evidence>
<dbReference type="InterPro" id="IPR003594">
    <property type="entry name" value="HATPase_dom"/>
</dbReference>
<dbReference type="FunFam" id="1.10.287.130:FF:000001">
    <property type="entry name" value="Two-component sensor histidine kinase"/>
    <property type="match status" value="1"/>
</dbReference>
<keyword evidence="5" id="KW-0813">Transport</keyword>
<dbReference type="AlphaFoldDB" id="A0AA49IXC4"/>
<dbReference type="SMART" id="SM00387">
    <property type="entry name" value="HATPase_c"/>
    <property type="match status" value="1"/>
</dbReference>
<dbReference type="InterPro" id="IPR014310">
    <property type="entry name" value="Sig_transdc_His_kinase_PhoR"/>
</dbReference>
<dbReference type="InterPro" id="IPR021766">
    <property type="entry name" value="PhoR_N"/>
</dbReference>
<dbReference type="Pfam" id="PF02518">
    <property type="entry name" value="HATPase_c"/>
    <property type="match status" value="1"/>
</dbReference>
<dbReference type="Pfam" id="PF00512">
    <property type="entry name" value="HisKA"/>
    <property type="match status" value="1"/>
</dbReference>
<dbReference type="PANTHER" id="PTHR45453:SF1">
    <property type="entry name" value="PHOSPHATE REGULON SENSOR PROTEIN PHOR"/>
    <property type="match status" value="1"/>
</dbReference>
<comment type="function">
    <text evidence="17">Member of the two-component regulatory system PhoR/PhoB involved in the phosphate regulon genes expression. PhoR may function as a membrane-associated protein kinase that phosphorylates PhoB in response to environmental signals.</text>
</comment>
<dbReference type="InterPro" id="IPR035965">
    <property type="entry name" value="PAS-like_dom_sf"/>
</dbReference>
<keyword evidence="14" id="KW-1133">Transmembrane helix</keyword>
<dbReference type="InterPro" id="IPR003661">
    <property type="entry name" value="HisK_dim/P_dom"/>
</dbReference>
<dbReference type="InterPro" id="IPR050351">
    <property type="entry name" value="BphY/WalK/GraS-like"/>
</dbReference>
<evidence type="ECO:0000259" key="18">
    <source>
        <dbReference type="PROSITE" id="PS50109"/>
    </source>
</evidence>
<dbReference type="Gene3D" id="3.30.565.10">
    <property type="entry name" value="Histidine kinase-like ATPase, C-terminal domain"/>
    <property type="match status" value="1"/>
</dbReference>
<dbReference type="GO" id="GO:0006817">
    <property type="term" value="P:phosphate ion transport"/>
    <property type="evidence" value="ECO:0007669"/>
    <property type="project" value="UniProtKB-KW"/>
</dbReference>
<evidence type="ECO:0000256" key="16">
    <source>
        <dbReference type="ARBA" id="ARBA00023136"/>
    </source>
</evidence>
<dbReference type="CDD" id="cd00130">
    <property type="entry name" value="PAS"/>
    <property type="match status" value="1"/>
</dbReference>
<evidence type="ECO:0000256" key="4">
    <source>
        <dbReference type="ARBA" id="ARBA00019665"/>
    </source>
</evidence>
<dbReference type="Gene3D" id="3.30.450.20">
    <property type="entry name" value="PAS domain"/>
    <property type="match status" value="1"/>
</dbReference>
<feature type="domain" description="Histidine kinase" evidence="18">
    <location>
        <begin position="188"/>
        <end position="405"/>
    </location>
</feature>
<keyword evidence="9" id="KW-0808">Transferase</keyword>
<name>A0AA49IXC4_9PROT</name>
<dbReference type="PROSITE" id="PS50109">
    <property type="entry name" value="HIS_KIN"/>
    <property type="match status" value="1"/>
</dbReference>
<dbReference type="GO" id="GO:0005524">
    <property type="term" value="F:ATP binding"/>
    <property type="evidence" value="ECO:0007669"/>
    <property type="project" value="UniProtKB-KW"/>
</dbReference>
<dbReference type="NCBIfam" id="TIGR02966">
    <property type="entry name" value="phoR_proteo"/>
    <property type="match status" value="1"/>
</dbReference>
<accession>A0AA49IXC4</accession>
<keyword evidence="7" id="KW-0597">Phosphoprotein</keyword>
<evidence type="ECO:0000256" key="15">
    <source>
        <dbReference type="ARBA" id="ARBA00023012"/>
    </source>
</evidence>
<dbReference type="SMART" id="SM00388">
    <property type="entry name" value="HisKA"/>
    <property type="match status" value="1"/>
</dbReference>
<evidence type="ECO:0000256" key="2">
    <source>
        <dbReference type="ARBA" id="ARBA00004429"/>
    </source>
</evidence>
<dbReference type="SUPFAM" id="SSF55874">
    <property type="entry name" value="ATPase domain of HSP90 chaperone/DNA topoisomerase II/histidine kinase"/>
    <property type="match status" value="1"/>
</dbReference>
<keyword evidence="15" id="KW-0902">Two-component regulatory system</keyword>
<evidence type="ECO:0000256" key="17">
    <source>
        <dbReference type="ARBA" id="ARBA00025207"/>
    </source>
</evidence>
<keyword evidence="8" id="KW-0592">Phosphate transport</keyword>
<evidence type="ECO:0000256" key="6">
    <source>
        <dbReference type="ARBA" id="ARBA00022475"/>
    </source>
</evidence>
<protein>
    <recommendedName>
        <fullName evidence="4">Phosphate regulon sensor protein PhoR</fullName>
        <ecNumber evidence="3">2.7.13.3</ecNumber>
    </recommendedName>
</protein>